<comment type="caution">
    <text evidence="1">The sequence shown here is derived from an EMBL/GenBank/DDBJ whole genome shotgun (WGS) entry which is preliminary data.</text>
</comment>
<dbReference type="Proteomes" id="UP000004931">
    <property type="component" value="Unassembled WGS sequence"/>
</dbReference>
<name>A0YD23_9GAMM</name>
<sequence>MLSKQVFAQIEALQPSIAPPLRHMMQLAKQVADPDLLELCTGYIDAALRLENWTPPYSPLTDKERAFIAFTEQFVTAVGTMKDEQVQDLLMFASADEVYAFVNSIYVTDMAKRLELVAAKVLP</sequence>
<protein>
    <submittedName>
        <fullName evidence="1">Uncharacterized protein</fullName>
    </submittedName>
</protein>
<dbReference type="AlphaFoldDB" id="A0YD23"/>
<accession>A0YD23</accession>
<evidence type="ECO:0000313" key="2">
    <source>
        <dbReference type="Proteomes" id="UP000004931"/>
    </source>
</evidence>
<keyword evidence="2" id="KW-1185">Reference proteome</keyword>
<dbReference type="OrthoDB" id="9429589at2"/>
<gene>
    <name evidence="1" type="ORF">GP2143_03358</name>
</gene>
<dbReference type="InterPro" id="IPR029032">
    <property type="entry name" value="AhpD-like"/>
</dbReference>
<dbReference type="STRING" id="247633.GP2143_03358"/>
<organism evidence="1 2">
    <name type="scientific">marine gamma proteobacterium HTCC2143</name>
    <dbReference type="NCBI Taxonomy" id="247633"/>
    <lineage>
        <taxon>Bacteria</taxon>
        <taxon>Pseudomonadati</taxon>
        <taxon>Pseudomonadota</taxon>
        <taxon>Gammaproteobacteria</taxon>
        <taxon>Cellvibrionales</taxon>
        <taxon>Spongiibacteraceae</taxon>
        <taxon>BD1-7 clade</taxon>
    </lineage>
</organism>
<dbReference type="EMBL" id="AAVT01000004">
    <property type="protein sequence ID" value="EAW31126.1"/>
    <property type="molecule type" value="Genomic_DNA"/>
</dbReference>
<dbReference type="SUPFAM" id="SSF69118">
    <property type="entry name" value="AhpD-like"/>
    <property type="match status" value="1"/>
</dbReference>
<proteinExistence type="predicted"/>
<dbReference type="Gene3D" id="1.20.1290.10">
    <property type="entry name" value="AhpD-like"/>
    <property type="match status" value="1"/>
</dbReference>
<evidence type="ECO:0000313" key="1">
    <source>
        <dbReference type="EMBL" id="EAW31126.1"/>
    </source>
</evidence>
<reference evidence="1 2" key="1">
    <citation type="journal article" date="2010" name="J. Bacteriol.">
        <title>Genome sequence of the oligotrophic marine Gammaproteobacterium HTCC2143, isolated from the Oregon Coast.</title>
        <authorList>
            <person name="Oh H.M."/>
            <person name="Kang I."/>
            <person name="Ferriera S."/>
            <person name="Giovannoni S.J."/>
            <person name="Cho J.C."/>
        </authorList>
    </citation>
    <scope>NUCLEOTIDE SEQUENCE [LARGE SCALE GENOMIC DNA]</scope>
    <source>
        <strain evidence="1 2">HTCC2143</strain>
    </source>
</reference>